<evidence type="ECO:0000313" key="3">
    <source>
        <dbReference type="Proteomes" id="UP000247465"/>
    </source>
</evidence>
<proteinExistence type="predicted"/>
<evidence type="ECO:0000313" key="2">
    <source>
        <dbReference type="EMBL" id="AWT60838.1"/>
    </source>
</evidence>
<evidence type="ECO:0000256" key="1">
    <source>
        <dbReference type="SAM" id="SignalP"/>
    </source>
</evidence>
<dbReference type="InterPro" id="IPR021457">
    <property type="entry name" value="DUF3108"/>
</dbReference>
<dbReference type="Proteomes" id="UP000247465">
    <property type="component" value="Chromosome"/>
</dbReference>
<reference evidence="2 3" key="1">
    <citation type="submission" date="2018-06" db="EMBL/GenBank/DDBJ databases">
        <title>Draft Genome Sequence of a Novel Marine Bacterium Related to the Verrucomicrobia.</title>
        <authorList>
            <person name="Vosseberg J."/>
            <person name="Martijn J."/>
            <person name="Ettema T.J.G."/>
        </authorList>
    </citation>
    <scope>NUCLEOTIDE SEQUENCE [LARGE SCALE GENOMIC DNA]</scope>
    <source>
        <strain evidence="2">TARA_B100001123</strain>
    </source>
</reference>
<dbReference type="KEGG" id="mtar:DF168_02062"/>
<accession>A0A2Z4AI01</accession>
<name>A0A2Z4AI01_9BACT</name>
<gene>
    <name evidence="2" type="ORF">DF168_02062</name>
</gene>
<dbReference type="EMBL" id="CP029803">
    <property type="protein sequence ID" value="AWT60838.1"/>
    <property type="molecule type" value="Genomic_DNA"/>
</dbReference>
<sequence>MFATFLVAILFSGKVALASESSQSLSPFSPGERLTYKLSWGPFGVGSAVSEVKEFRNVDDECAYKFAFFVKTNPFGDLFYKVRNRYTSLAGLGLKRALVYTRRENEHKKSRNVDIVFNWHTQSVQYIREGVRRDPVPLPESALDPLSSIFAARLLELKKGANYSMNVTDGKYVEKVKIEVGKERRHRNKAGDFNVQIVTLDFGMIATAFGKKKRAFAEVWVSNDQYRVPVRMQGRAMWGTFRAELVAVKRDALPQITFAQAGHPKMGCPEVTD</sequence>
<keyword evidence="1" id="KW-0732">Signal</keyword>
<protein>
    <recommendedName>
        <fullName evidence="4">DUF3108 domain-containing protein</fullName>
    </recommendedName>
</protein>
<organism evidence="2 3">
    <name type="scientific">Candidatus Moanibacter tarae</name>
    <dbReference type="NCBI Taxonomy" id="2200854"/>
    <lineage>
        <taxon>Bacteria</taxon>
        <taxon>Pseudomonadati</taxon>
        <taxon>Verrucomicrobiota</taxon>
        <taxon>Opitutia</taxon>
        <taxon>Puniceicoccales</taxon>
        <taxon>Puniceicoccales incertae sedis</taxon>
        <taxon>Candidatus Moanibacter</taxon>
    </lineage>
</organism>
<evidence type="ECO:0008006" key="4">
    <source>
        <dbReference type="Google" id="ProtNLM"/>
    </source>
</evidence>
<dbReference type="AlphaFoldDB" id="A0A2Z4AI01"/>
<dbReference type="Pfam" id="PF11306">
    <property type="entry name" value="DUF3108"/>
    <property type="match status" value="1"/>
</dbReference>
<feature type="signal peptide" evidence="1">
    <location>
        <begin position="1"/>
        <end position="18"/>
    </location>
</feature>
<feature type="chain" id="PRO_5016421100" description="DUF3108 domain-containing protein" evidence="1">
    <location>
        <begin position="19"/>
        <end position="273"/>
    </location>
</feature>